<name>A0ABW7SDV5_9ACTN</name>
<gene>
    <name evidence="1" type="ORF">ACH4OY_00165</name>
</gene>
<dbReference type="EMBL" id="JBIRPU010000001">
    <property type="protein sequence ID" value="MFI0791109.1"/>
    <property type="molecule type" value="Genomic_DNA"/>
</dbReference>
<evidence type="ECO:0000313" key="2">
    <source>
        <dbReference type="Proteomes" id="UP001611075"/>
    </source>
</evidence>
<protein>
    <submittedName>
        <fullName evidence="1">Uncharacterized protein</fullName>
    </submittedName>
</protein>
<evidence type="ECO:0000313" key="1">
    <source>
        <dbReference type="EMBL" id="MFI0791109.1"/>
    </source>
</evidence>
<accession>A0ABW7SDV5</accession>
<dbReference type="RefSeq" id="WP_396675619.1">
    <property type="nucleotide sequence ID" value="NZ_JBIRPU010000001.1"/>
</dbReference>
<keyword evidence="2" id="KW-1185">Reference proteome</keyword>
<comment type="caution">
    <text evidence="1">The sequence shown here is derived from an EMBL/GenBank/DDBJ whole genome shotgun (WGS) entry which is preliminary data.</text>
</comment>
<reference evidence="1 2" key="1">
    <citation type="submission" date="2024-10" db="EMBL/GenBank/DDBJ databases">
        <title>The Natural Products Discovery Center: Release of the First 8490 Sequenced Strains for Exploring Actinobacteria Biosynthetic Diversity.</title>
        <authorList>
            <person name="Kalkreuter E."/>
            <person name="Kautsar S.A."/>
            <person name="Yang D."/>
            <person name="Bader C.D."/>
            <person name="Teijaro C.N."/>
            <person name="Fluegel L."/>
            <person name="Davis C.M."/>
            <person name="Simpson J.R."/>
            <person name="Lauterbach L."/>
            <person name="Steele A.D."/>
            <person name="Gui C."/>
            <person name="Meng S."/>
            <person name="Li G."/>
            <person name="Viehrig K."/>
            <person name="Ye F."/>
            <person name="Su P."/>
            <person name="Kiefer A.F."/>
            <person name="Nichols A."/>
            <person name="Cepeda A.J."/>
            <person name="Yan W."/>
            <person name="Fan B."/>
            <person name="Jiang Y."/>
            <person name="Adhikari A."/>
            <person name="Zheng C.-J."/>
            <person name="Schuster L."/>
            <person name="Cowan T.M."/>
            <person name="Smanski M.J."/>
            <person name="Chevrette M.G."/>
            <person name="De Carvalho L.P.S."/>
            <person name="Shen B."/>
        </authorList>
    </citation>
    <scope>NUCLEOTIDE SEQUENCE [LARGE SCALE GENOMIC DNA]</scope>
    <source>
        <strain evidence="1 2">NPDC021253</strain>
    </source>
</reference>
<dbReference type="Proteomes" id="UP001611075">
    <property type="component" value="Unassembled WGS sequence"/>
</dbReference>
<organism evidence="1 2">
    <name type="scientific">Micromonospora rubida</name>
    <dbReference type="NCBI Taxonomy" id="2697657"/>
    <lineage>
        <taxon>Bacteria</taxon>
        <taxon>Bacillati</taxon>
        <taxon>Actinomycetota</taxon>
        <taxon>Actinomycetes</taxon>
        <taxon>Micromonosporales</taxon>
        <taxon>Micromonosporaceae</taxon>
        <taxon>Micromonospora</taxon>
    </lineage>
</organism>
<proteinExistence type="predicted"/>
<sequence length="40" mass="5020">MSDAERFAGQRTSWERPFLTTRTFRYWHREWLSVSTLQWV</sequence>